<dbReference type="Proteomes" id="UP000465778">
    <property type="component" value="Unassembled WGS sequence"/>
</dbReference>
<organism evidence="1 2">
    <name type="scientific">Cytobacillus firmus</name>
    <name type="common">Bacillus firmus</name>
    <dbReference type="NCBI Taxonomy" id="1399"/>
    <lineage>
        <taxon>Bacteria</taxon>
        <taxon>Bacillati</taxon>
        <taxon>Bacillota</taxon>
        <taxon>Bacilli</taxon>
        <taxon>Bacillales</taxon>
        <taxon>Bacillaceae</taxon>
        <taxon>Cytobacillus</taxon>
    </lineage>
</organism>
<reference evidence="1 2" key="1">
    <citation type="journal article" date="2020" name="G3 (Bethesda)">
        <title>Whole Genome Sequencing and Comparative Genomics of Two Nematicidal Bacillus Strains Reveals a Wide Range of Possible Virulence Factors.</title>
        <authorList>
            <person name="Susic N."/>
            <person name="Janezic S."/>
            <person name="Rupnik M."/>
            <person name="Geric Stare B."/>
        </authorList>
    </citation>
    <scope>NUCLEOTIDE SEQUENCE [LARGE SCALE GENOMIC DNA]</scope>
    <source>
        <strain evidence="1 2">I-1582</strain>
    </source>
</reference>
<proteinExistence type="predicted"/>
<evidence type="ECO:0000313" key="1">
    <source>
        <dbReference type="EMBL" id="KAF0821717.1"/>
    </source>
</evidence>
<sequence length="50" mass="5673">MEQRKWTPIKEMDGSNTLVWGDKSEVLPGVQSGKCGFTTLSPFPRLFPQF</sequence>
<dbReference type="AlphaFoldDB" id="A0A800MSL0"/>
<accession>A0A800MSL0</accession>
<name>A0A800MSL0_CYTFI</name>
<dbReference type="RefSeq" id="WP_201309062.1">
    <property type="nucleotide sequence ID" value="NZ_JBALOT010000077.1"/>
</dbReference>
<protein>
    <submittedName>
        <fullName evidence="1">Uncharacterized protein</fullName>
    </submittedName>
</protein>
<gene>
    <name evidence="1" type="ORF">KIS1582_4515</name>
</gene>
<evidence type="ECO:0000313" key="2">
    <source>
        <dbReference type="Proteomes" id="UP000465778"/>
    </source>
</evidence>
<comment type="caution">
    <text evidence="1">The sequence shown here is derived from an EMBL/GenBank/DDBJ whole genome shotgun (WGS) entry which is preliminary data.</text>
</comment>
<dbReference type="EMBL" id="VDEM01000086">
    <property type="protein sequence ID" value="KAF0821717.1"/>
    <property type="molecule type" value="Genomic_DNA"/>
</dbReference>